<name>V9H1E2_PEA</name>
<sequence length="52" mass="6455">MMQSKSPFSFFVRTFPLNKLKKKEKRGYPLEMIFYFYFYSLSYTKSIDILFF</sequence>
<reference evidence="1" key="1">
    <citation type="journal article" date="1984" name="Nucleic Acids Res.">
        <title>Nucleotide sequence of a 1.1 kb fragment of the pea chloroplast genome containing three tRNA genes, one of which is located within an open reading frame of 91 codons.</title>
        <authorList>
            <person name="Rasmussen O.F."/>
            <person name="Stummann B.M."/>
            <person name="Henningsen K.W."/>
        </authorList>
    </citation>
    <scope>NUCLEOTIDE SEQUENCE</scope>
</reference>
<protein>
    <submittedName>
        <fullName evidence="1">Uncharacterized protein</fullName>
    </submittedName>
</protein>
<organism evidence="1">
    <name type="scientific">Pisum sativum</name>
    <name type="common">Garden pea</name>
    <name type="synonym">Lathyrus oleraceus</name>
    <dbReference type="NCBI Taxonomy" id="3888"/>
    <lineage>
        <taxon>Eukaryota</taxon>
        <taxon>Viridiplantae</taxon>
        <taxon>Streptophyta</taxon>
        <taxon>Embryophyta</taxon>
        <taxon>Tracheophyta</taxon>
        <taxon>Spermatophyta</taxon>
        <taxon>Magnoliopsida</taxon>
        <taxon>eudicotyledons</taxon>
        <taxon>Gunneridae</taxon>
        <taxon>Pentapetalae</taxon>
        <taxon>rosids</taxon>
        <taxon>fabids</taxon>
        <taxon>Fabales</taxon>
        <taxon>Fabaceae</taxon>
        <taxon>Papilionoideae</taxon>
        <taxon>50 kb inversion clade</taxon>
        <taxon>NPAAA clade</taxon>
        <taxon>Hologalegina</taxon>
        <taxon>IRL clade</taxon>
        <taxon>Fabeae</taxon>
        <taxon>Lathyrus</taxon>
    </lineage>
</organism>
<keyword evidence="1" id="KW-0934">Plastid</keyword>
<dbReference type="AlphaFoldDB" id="V9H1E2"/>
<proteinExistence type="predicted"/>
<evidence type="ECO:0000313" key="1">
    <source>
        <dbReference type="EMBL" id="CAA25832.1"/>
    </source>
</evidence>
<keyword evidence="1" id="KW-0150">Chloroplast</keyword>
<geneLocation type="chloroplast" evidence="1"/>
<dbReference type="EMBL" id="X01676">
    <property type="protein sequence ID" value="CAA25832.1"/>
    <property type="molecule type" value="Genomic_DNA"/>
</dbReference>
<accession>V9H1E2</accession>